<sequence length="146" mass="15430">MAEPAQPAAEAAAPETRRGRAWTPQQRQAAAERMRATMAKRRGAAAPAPIQQQEAAPAPEAVQPPTAAPRQPESPARQPETPIRQPESVAPPLPPVVDDPREDARNLLAAGMSPREVADETGLKLSEVSALAFALREQRAASAGRA</sequence>
<keyword evidence="3" id="KW-1185">Reference proteome</keyword>
<gene>
    <name evidence="2" type="ORF">HMPREF0731_4395</name>
</gene>
<dbReference type="HOGENOM" id="CLU_1776007_0_0_5"/>
<feature type="compositionally biased region" description="Low complexity" evidence="1">
    <location>
        <begin position="1"/>
        <end position="14"/>
    </location>
</feature>
<evidence type="ECO:0000256" key="1">
    <source>
        <dbReference type="SAM" id="MobiDB-lite"/>
    </source>
</evidence>
<dbReference type="Proteomes" id="UP000005324">
    <property type="component" value="Unassembled WGS sequence"/>
</dbReference>
<reference evidence="2 3" key="1">
    <citation type="submission" date="2010-04" db="EMBL/GenBank/DDBJ databases">
        <authorList>
            <person name="Qin X."/>
            <person name="Bachman B."/>
            <person name="Battles P."/>
            <person name="Bell A."/>
            <person name="Bess C."/>
            <person name="Bickham C."/>
            <person name="Chaboub L."/>
            <person name="Chen D."/>
            <person name="Coyle M."/>
            <person name="Deiros D.R."/>
            <person name="Dinh H."/>
            <person name="Forbes L."/>
            <person name="Fowler G."/>
            <person name="Francisco L."/>
            <person name="Fu Q."/>
            <person name="Gubbala S."/>
            <person name="Hale W."/>
            <person name="Han Y."/>
            <person name="Hemphill L."/>
            <person name="Highlander S.K."/>
            <person name="Hirani K."/>
            <person name="Hogues M."/>
            <person name="Jackson L."/>
            <person name="Jakkamsetti A."/>
            <person name="Javaid M."/>
            <person name="Jiang H."/>
            <person name="Korchina V."/>
            <person name="Kovar C."/>
            <person name="Lara F."/>
            <person name="Lee S."/>
            <person name="Mata R."/>
            <person name="Mathew T."/>
            <person name="Moen C."/>
            <person name="Morales K."/>
            <person name="Munidasa M."/>
            <person name="Nazareth L."/>
            <person name="Ngo R."/>
            <person name="Nguyen L."/>
            <person name="Okwuonu G."/>
            <person name="Ongeri F."/>
            <person name="Patil S."/>
            <person name="Petrosino J."/>
            <person name="Pham C."/>
            <person name="Pham P."/>
            <person name="Pu L.-L."/>
            <person name="Puazo M."/>
            <person name="Raj R."/>
            <person name="Reid J."/>
            <person name="Rouhana J."/>
            <person name="Saada N."/>
            <person name="Shang Y."/>
            <person name="Simmons D."/>
            <person name="Thornton R."/>
            <person name="Warren J."/>
            <person name="Weissenberger G."/>
            <person name="Zhang J."/>
            <person name="Zhang L."/>
            <person name="Zhou C."/>
            <person name="Zhu D."/>
            <person name="Muzny D."/>
            <person name="Worley K."/>
            <person name="Gibbs R."/>
        </authorList>
    </citation>
    <scope>NUCLEOTIDE SEQUENCE [LARGE SCALE GENOMIC DNA]</scope>
    <source>
        <strain evidence="2 3">ATCC 49957</strain>
    </source>
</reference>
<dbReference type="AlphaFoldDB" id="D5RTI3"/>
<feature type="region of interest" description="Disordered" evidence="1">
    <location>
        <begin position="1"/>
        <end position="122"/>
    </location>
</feature>
<evidence type="ECO:0000313" key="2">
    <source>
        <dbReference type="EMBL" id="EFH09414.1"/>
    </source>
</evidence>
<accession>D5RTI3</accession>
<protein>
    <submittedName>
        <fullName evidence="2">Uncharacterized protein</fullName>
    </submittedName>
</protein>
<organism evidence="2 3">
    <name type="scientific">Pseudoroseomonas cervicalis ATCC 49957</name>
    <dbReference type="NCBI Taxonomy" id="525371"/>
    <lineage>
        <taxon>Bacteria</taxon>
        <taxon>Pseudomonadati</taxon>
        <taxon>Pseudomonadota</taxon>
        <taxon>Alphaproteobacteria</taxon>
        <taxon>Acetobacterales</taxon>
        <taxon>Roseomonadaceae</taxon>
        <taxon>Roseomonas</taxon>
    </lineage>
</organism>
<proteinExistence type="predicted"/>
<feature type="compositionally biased region" description="Low complexity" evidence="1">
    <location>
        <begin position="44"/>
        <end position="69"/>
    </location>
</feature>
<dbReference type="RefSeq" id="WP_007003425.1">
    <property type="nucleotide sequence ID" value="NZ_GG770777.1"/>
</dbReference>
<comment type="caution">
    <text evidence="2">The sequence shown here is derived from an EMBL/GenBank/DDBJ whole genome shotgun (WGS) entry which is preliminary data.</text>
</comment>
<evidence type="ECO:0000313" key="3">
    <source>
        <dbReference type="Proteomes" id="UP000005324"/>
    </source>
</evidence>
<name>D5RTI3_9PROT</name>
<dbReference type="EMBL" id="ADVL01000791">
    <property type="protein sequence ID" value="EFH09414.1"/>
    <property type="molecule type" value="Genomic_DNA"/>
</dbReference>